<dbReference type="InterPro" id="IPR036779">
    <property type="entry name" value="LysM_dom_sf"/>
</dbReference>
<feature type="chain" id="PRO_5046254599" description="LysM domain-containing protein" evidence="2">
    <location>
        <begin position="26"/>
        <end position="221"/>
    </location>
</feature>
<dbReference type="RefSeq" id="WP_219996299.1">
    <property type="nucleotide sequence ID" value="NZ_BAAAOR010000002.1"/>
</dbReference>
<feature type="signal peptide" evidence="2">
    <location>
        <begin position="1"/>
        <end position="25"/>
    </location>
</feature>
<reference evidence="4 5" key="1">
    <citation type="journal article" date="2019" name="Int. J. Syst. Evol. Microbiol.">
        <title>The Global Catalogue of Microorganisms (GCM) 10K type strain sequencing project: providing services to taxonomists for standard genome sequencing and annotation.</title>
        <authorList>
            <consortium name="The Broad Institute Genomics Platform"/>
            <consortium name="The Broad Institute Genome Sequencing Center for Infectious Disease"/>
            <person name="Wu L."/>
            <person name="Ma J."/>
        </authorList>
    </citation>
    <scope>NUCLEOTIDE SEQUENCE [LARGE SCALE GENOMIC DNA]</scope>
    <source>
        <strain evidence="4 5">JCM 14942</strain>
    </source>
</reference>
<keyword evidence="2" id="KW-0732">Signal</keyword>
<dbReference type="InterPro" id="IPR018392">
    <property type="entry name" value="LysM"/>
</dbReference>
<gene>
    <name evidence="4" type="ORF">GCM10009788_00770</name>
</gene>
<dbReference type="Pfam" id="PF01476">
    <property type="entry name" value="LysM"/>
    <property type="match status" value="1"/>
</dbReference>
<feature type="transmembrane region" description="Helical" evidence="1">
    <location>
        <begin position="55"/>
        <end position="77"/>
    </location>
</feature>
<name>A0ABN1ZP73_9ACTN</name>
<dbReference type="PROSITE" id="PS51782">
    <property type="entry name" value="LYSM"/>
    <property type="match status" value="1"/>
</dbReference>
<proteinExistence type="predicted"/>
<protein>
    <recommendedName>
        <fullName evidence="3">LysM domain-containing protein</fullName>
    </recommendedName>
</protein>
<evidence type="ECO:0000313" key="4">
    <source>
        <dbReference type="EMBL" id="GAA1501789.1"/>
    </source>
</evidence>
<dbReference type="CDD" id="cd00118">
    <property type="entry name" value="LysM"/>
    <property type="match status" value="1"/>
</dbReference>
<evidence type="ECO:0000256" key="1">
    <source>
        <dbReference type="SAM" id="Phobius"/>
    </source>
</evidence>
<dbReference type="EMBL" id="BAAAOR010000002">
    <property type="protein sequence ID" value="GAA1501789.1"/>
    <property type="molecule type" value="Genomic_DNA"/>
</dbReference>
<keyword evidence="1" id="KW-0812">Transmembrane</keyword>
<comment type="caution">
    <text evidence="4">The sequence shown here is derived from an EMBL/GenBank/DDBJ whole genome shotgun (WGS) entry which is preliminary data.</text>
</comment>
<evidence type="ECO:0000313" key="5">
    <source>
        <dbReference type="Proteomes" id="UP001500842"/>
    </source>
</evidence>
<dbReference type="Proteomes" id="UP001500842">
    <property type="component" value="Unassembled WGS sequence"/>
</dbReference>
<feature type="transmembrane region" description="Helical" evidence="1">
    <location>
        <begin position="97"/>
        <end position="115"/>
    </location>
</feature>
<keyword evidence="1" id="KW-0472">Membrane</keyword>
<dbReference type="SMART" id="SM00257">
    <property type="entry name" value="LysM"/>
    <property type="match status" value="1"/>
</dbReference>
<feature type="domain" description="LysM" evidence="3">
    <location>
        <begin position="161"/>
        <end position="218"/>
    </location>
</feature>
<accession>A0ABN1ZP73</accession>
<sequence length="221" mass="21837">MELVVAGRVRARAALLWLTATAALAALGALTAPLARDLLTGPGPDFAAALVRACAAAALVAAGVLWVTVTDVVWGVLRSGGTPPGRSTGRVGSVRRLVLAACGVTVLATTAPAHAGSSLGSGAPAGADAPLGSDAPAGARALDGLPLPDRAVGRRVGSGPTVVIVRPGDSLWTIAARRLGPGASAADVASYWRRVQALNAAVIGPDPDLIQPGQSLRLPPA</sequence>
<dbReference type="Gene3D" id="3.10.350.10">
    <property type="entry name" value="LysM domain"/>
    <property type="match status" value="1"/>
</dbReference>
<keyword evidence="1" id="KW-1133">Transmembrane helix</keyword>
<keyword evidence="5" id="KW-1185">Reference proteome</keyword>
<organism evidence="4 5">
    <name type="scientific">Nocardioides humi</name>
    <dbReference type="NCBI Taxonomy" id="449461"/>
    <lineage>
        <taxon>Bacteria</taxon>
        <taxon>Bacillati</taxon>
        <taxon>Actinomycetota</taxon>
        <taxon>Actinomycetes</taxon>
        <taxon>Propionibacteriales</taxon>
        <taxon>Nocardioidaceae</taxon>
        <taxon>Nocardioides</taxon>
    </lineage>
</organism>
<evidence type="ECO:0000256" key="2">
    <source>
        <dbReference type="SAM" id="SignalP"/>
    </source>
</evidence>
<evidence type="ECO:0000259" key="3">
    <source>
        <dbReference type="PROSITE" id="PS51782"/>
    </source>
</evidence>